<evidence type="ECO:0000313" key="4">
    <source>
        <dbReference type="EMBL" id="MDC9623284.1"/>
    </source>
</evidence>
<protein>
    <submittedName>
        <fullName evidence="4">Cytochrome P450</fullName>
    </submittedName>
</protein>
<comment type="similarity">
    <text evidence="2 3">Belongs to the cytochrome P450 family.</text>
</comment>
<keyword evidence="3" id="KW-0408">Iron</keyword>
<organism evidence="4 5">
    <name type="scientific">Xenorhabdus aichiensis</name>
    <dbReference type="NCBI Taxonomy" id="3025874"/>
    <lineage>
        <taxon>Bacteria</taxon>
        <taxon>Pseudomonadati</taxon>
        <taxon>Pseudomonadota</taxon>
        <taxon>Gammaproteobacteria</taxon>
        <taxon>Enterobacterales</taxon>
        <taxon>Morganellaceae</taxon>
        <taxon>Xenorhabdus</taxon>
    </lineage>
</organism>
<proteinExistence type="inferred from homology"/>
<keyword evidence="3" id="KW-0503">Monooxygenase</keyword>
<name>A0ABT5M6E8_9GAMM</name>
<evidence type="ECO:0000313" key="5">
    <source>
        <dbReference type="Proteomes" id="UP001214757"/>
    </source>
</evidence>
<dbReference type="Proteomes" id="UP001214757">
    <property type="component" value="Unassembled WGS sequence"/>
</dbReference>
<dbReference type="InterPro" id="IPR001128">
    <property type="entry name" value="Cyt_P450"/>
</dbReference>
<reference evidence="4 5" key="1">
    <citation type="submission" date="2023-02" db="EMBL/GenBank/DDBJ databases">
        <title>Entomopathogenic bacteria.</title>
        <authorList>
            <person name="Machado R.A."/>
        </authorList>
    </citation>
    <scope>NUCLEOTIDE SEQUENCE [LARGE SCALE GENOMIC DNA]</scope>
    <source>
        <strain evidence="4 5">XENO-7</strain>
    </source>
</reference>
<dbReference type="PROSITE" id="PS00086">
    <property type="entry name" value="CYTOCHROME_P450"/>
    <property type="match status" value="1"/>
</dbReference>
<evidence type="ECO:0000256" key="2">
    <source>
        <dbReference type="ARBA" id="ARBA00010617"/>
    </source>
</evidence>
<dbReference type="PANTHER" id="PTHR46696:SF1">
    <property type="entry name" value="CYTOCHROME P450 YJIB-RELATED"/>
    <property type="match status" value="1"/>
</dbReference>
<dbReference type="InterPro" id="IPR036396">
    <property type="entry name" value="Cyt_P450_sf"/>
</dbReference>
<dbReference type="Pfam" id="PF00067">
    <property type="entry name" value="p450"/>
    <property type="match status" value="1"/>
</dbReference>
<evidence type="ECO:0000256" key="1">
    <source>
        <dbReference type="ARBA" id="ARBA00001971"/>
    </source>
</evidence>
<keyword evidence="3" id="KW-0349">Heme</keyword>
<dbReference type="SUPFAM" id="SSF48264">
    <property type="entry name" value="Cytochrome P450"/>
    <property type="match status" value="1"/>
</dbReference>
<comment type="cofactor">
    <cofactor evidence="1">
        <name>heme</name>
        <dbReference type="ChEBI" id="CHEBI:30413"/>
    </cofactor>
</comment>
<dbReference type="RefSeq" id="WP_273580767.1">
    <property type="nucleotide sequence ID" value="NZ_JAQRFO010000046.1"/>
</dbReference>
<keyword evidence="5" id="KW-1185">Reference proteome</keyword>
<comment type="caution">
    <text evidence="4">The sequence shown here is derived from an EMBL/GenBank/DDBJ whole genome shotgun (WGS) entry which is preliminary data.</text>
</comment>
<evidence type="ECO:0000256" key="3">
    <source>
        <dbReference type="RuleBase" id="RU000461"/>
    </source>
</evidence>
<dbReference type="Gene3D" id="1.10.630.10">
    <property type="entry name" value="Cytochrome P450"/>
    <property type="match status" value="1"/>
</dbReference>
<keyword evidence="3" id="KW-0560">Oxidoreductase</keyword>
<dbReference type="EMBL" id="JAQRFO010000046">
    <property type="protein sequence ID" value="MDC9623284.1"/>
    <property type="molecule type" value="Genomic_DNA"/>
</dbReference>
<gene>
    <name evidence="4" type="ORF">PSI22_16950</name>
</gene>
<accession>A0ABT5M6E8</accession>
<dbReference type="InterPro" id="IPR017972">
    <property type="entry name" value="Cyt_P450_CS"/>
</dbReference>
<dbReference type="PANTHER" id="PTHR46696">
    <property type="entry name" value="P450, PUTATIVE (EUROFUNG)-RELATED"/>
    <property type="match status" value="1"/>
</dbReference>
<keyword evidence="3" id="KW-0479">Metal-binding</keyword>
<dbReference type="CDD" id="cd11036">
    <property type="entry name" value="AknT-like"/>
    <property type="match status" value="1"/>
</dbReference>
<sequence length="380" mass="41746">MTIVTAMNPLRAIQLDDPYPYYAELTRERPFYFDSELKLWVAADAASVRAVLAAPHMQVRPSAQPIPSGIVDTPAGEIFRQLVRMRENEYQQRIKSVIIQALSSADLQQVRRLAMELAVMQLRQGTELNAWLFSVPASVVATLCGFIPEEVPDIVALIAEFVLCIPATANAEQQARASKAAEQLLAYFGKEIEKARQGTLLSALLQTAVSQEWTQRAPLIANAIGFLSQTYDATAGLIGNALLAAQRYPKIQLADACPEFVKEVSRFDASIQNTRRFATEAFAYCGHVVEPGQTVLLLFAAANRDPAINTYPQEFILDRAEATSFSFSDGRHRCPGASLAQAITCGMLDAMQRYNPEAIGQVQHTGYLPSGNARIPELIL</sequence>